<dbReference type="PANTHER" id="PTHR37526">
    <property type="entry name" value="PROTEIN TUSB"/>
    <property type="match status" value="1"/>
</dbReference>
<dbReference type="InterPro" id="IPR007215">
    <property type="entry name" value="Sulphur_relay_TusB/DsrH"/>
</dbReference>
<dbReference type="GO" id="GO:0016740">
    <property type="term" value="F:transferase activity"/>
    <property type="evidence" value="ECO:0007669"/>
    <property type="project" value="UniProtKB-KW"/>
</dbReference>
<proteinExistence type="predicted"/>
<dbReference type="AlphaFoldDB" id="A0A2A5WUD4"/>
<dbReference type="SUPFAM" id="SSF75169">
    <property type="entry name" value="DsrEFH-like"/>
    <property type="match status" value="1"/>
</dbReference>
<dbReference type="GO" id="GO:0002143">
    <property type="term" value="P:tRNA wobble position uridine thiolation"/>
    <property type="evidence" value="ECO:0007669"/>
    <property type="project" value="InterPro"/>
</dbReference>
<gene>
    <name evidence="1" type="primary">dsrH</name>
    <name evidence="1" type="ORF">CNE99_04810</name>
</gene>
<dbReference type="EMBL" id="NTKD01000018">
    <property type="protein sequence ID" value="PDH39863.1"/>
    <property type="molecule type" value="Genomic_DNA"/>
</dbReference>
<dbReference type="NCBIfam" id="TIGR03011">
    <property type="entry name" value="sulf_tusB_dsrH"/>
    <property type="match status" value="1"/>
</dbReference>
<evidence type="ECO:0000313" key="1">
    <source>
        <dbReference type="EMBL" id="PDH39863.1"/>
    </source>
</evidence>
<dbReference type="Gene3D" id="3.40.1260.10">
    <property type="entry name" value="DsrEFH-like"/>
    <property type="match status" value="1"/>
</dbReference>
<sequence length="89" mass="9661">MILHTINKPPSHTALSDCLAAMASDDVMLLIEDGIYCLHEVAGDHRAHVLREDLAARGLSGQLPSELKCLDYAGFVALCTQAEKVKTWA</sequence>
<comment type="caution">
    <text evidence="1">The sequence shown here is derived from an EMBL/GenBank/DDBJ whole genome shotgun (WGS) entry which is preliminary data.</text>
</comment>
<dbReference type="GO" id="GO:1990228">
    <property type="term" value="C:sulfurtransferase complex"/>
    <property type="evidence" value="ECO:0007669"/>
    <property type="project" value="TreeGrafter"/>
</dbReference>
<protein>
    <submittedName>
        <fullName evidence="1">Sulfurtransferase complex subunit TusB</fullName>
    </submittedName>
</protein>
<dbReference type="InterPro" id="IPR027396">
    <property type="entry name" value="DsrEFH-like"/>
</dbReference>
<dbReference type="PANTHER" id="PTHR37526:SF1">
    <property type="entry name" value="PROTEIN TUSB"/>
    <property type="match status" value="1"/>
</dbReference>
<dbReference type="Pfam" id="PF04077">
    <property type="entry name" value="DsrH"/>
    <property type="match status" value="1"/>
</dbReference>
<keyword evidence="1" id="KW-0808">Transferase</keyword>
<reference evidence="1 2" key="1">
    <citation type="submission" date="2017-08" db="EMBL/GenBank/DDBJ databases">
        <title>Fine stratification of microbial communities through a metagenomic profile of the photic zone.</title>
        <authorList>
            <person name="Haro-Moreno J.M."/>
            <person name="Lopez-Perez M."/>
            <person name="De La Torre J."/>
            <person name="Picazo A."/>
            <person name="Camacho A."/>
            <person name="Rodriguez-Valera F."/>
        </authorList>
    </citation>
    <scope>NUCLEOTIDE SEQUENCE [LARGE SCALE GENOMIC DNA]</scope>
    <source>
        <strain evidence="1">MED-G24</strain>
    </source>
</reference>
<dbReference type="Proteomes" id="UP000219327">
    <property type="component" value="Unassembled WGS sequence"/>
</dbReference>
<organism evidence="1 2">
    <name type="scientific">OM182 bacterium MED-G24</name>
    <dbReference type="NCBI Taxonomy" id="1986255"/>
    <lineage>
        <taxon>Bacteria</taxon>
        <taxon>Pseudomonadati</taxon>
        <taxon>Pseudomonadota</taxon>
        <taxon>Gammaproteobacteria</taxon>
        <taxon>OMG group</taxon>
        <taxon>OM182 clade</taxon>
    </lineage>
</organism>
<accession>A0A2A5WUD4</accession>
<evidence type="ECO:0000313" key="2">
    <source>
        <dbReference type="Proteomes" id="UP000219327"/>
    </source>
</evidence>
<name>A0A2A5WUD4_9GAMM</name>